<sequence length="256" mass="29577">MESQYKRLTDSQWAVVKASLPVERKRKHSLRVIVDAIFYMLRVGCQWRNLPEESFPKWQLVYYYFSKWQQDGTLERLNFRLNIGERERQGKKASPSLMSIDSQSVKVAPFVGEETGVDGNKKVNGRKRHVITDTLGLVWGVVVHAAHRADGVLAGQVVAPLKGYLHRMEKILADAAYEKVFMGWVTENLLGVELEISSKPPDTEGFVPVKWRWVTERSFGIFNFFRRLDKDHEKTPESAQSWVLWQNCQVVINRIA</sequence>
<keyword evidence="4" id="KW-1185">Reference proteome</keyword>
<dbReference type="AlphaFoldDB" id="A0A1X9YYU6"/>
<feature type="domain" description="Insertion element IS402-like" evidence="2">
    <location>
        <begin position="8"/>
        <end position="77"/>
    </location>
</feature>
<dbReference type="PANTHER" id="PTHR30007">
    <property type="entry name" value="PHP DOMAIN PROTEIN"/>
    <property type="match status" value="1"/>
</dbReference>
<geneLocation type="plasmid" evidence="3 4">
    <name>unnamed</name>
</geneLocation>
<evidence type="ECO:0000259" key="1">
    <source>
        <dbReference type="Pfam" id="PF01609"/>
    </source>
</evidence>
<dbReference type="Pfam" id="PF13340">
    <property type="entry name" value="DUF4096"/>
    <property type="match status" value="1"/>
</dbReference>
<feature type="domain" description="Transposase IS4-like" evidence="1">
    <location>
        <begin position="95"/>
        <end position="240"/>
    </location>
</feature>
<reference evidence="4" key="1">
    <citation type="submission" date="2017-05" db="EMBL/GenBank/DDBJ databases">
        <authorList>
            <person name="Ray J."/>
            <person name="Price M."/>
            <person name="Deutschbauer A."/>
        </authorList>
    </citation>
    <scope>NUCLEOTIDE SEQUENCE [LARGE SCALE GENOMIC DNA]</scope>
    <source>
        <strain evidence="4">DSM 19842</strain>
        <plasmid evidence="4">unnamed</plasmid>
    </source>
</reference>
<dbReference type="GO" id="GO:0006313">
    <property type="term" value="P:DNA transposition"/>
    <property type="evidence" value="ECO:0007669"/>
    <property type="project" value="InterPro"/>
</dbReference>
<accession>A0A1X9YYU6</accession>
<dbReference type="NCBIfam" id="NF033580">
    <property type="entry name" value="transpos_IS5_3"/>
    <property type="match status" value="1"/>
</dbReference>
<keyword evidence="3" id="KW-0614">Plasmid</keyword>
<dbReference type="GO" id="GO:0004803">
    <property type="term" value="F:transposase activity"/>
    <property type="evidence" value="ECO:0007669"/>
    <property type="project" value="InterPro"/>
</dbReference>
<dbReference type="InterPro" id="IPR002559">
    <property type="entry name" value="Transposase_11"/>
</dbReference>
<evidence type="ECO:0000313" key="3">
    <source>
        <dbReference type="EMBL" id="ARS38150.1"/>
    </source>
</evidence>
<proteinExistence type="predicted"/>
<name>A0A1X9YYU6_9BACT</name>
<protein>
    <submittedName>
        <fullName evidence="3">DDE transposase</fullName>
    </submittedName>
</protein>
<dbReference type="KEGG" id="pact:CA264_21640"/>
<dbReference type="RefSeq" id="WP_025603907.1">
    <property type="nucleotide sequence ID" value="NZ_CP021236.1"/>
</dbReference>
<organism evidence="3 4">
    <name type="scientific">Pontibacter actiniarum</name>
    <dbReference type="NCBI Taxonomy" id="323450"/>
    <lineage>
        <taxon>Bacteria</taxon>
        <taxon>Pseudomonadati</taxon>
        <taxon>Bacteroidota</taxon>
        <taxon>Cytophagia</taxon>
        <taxon>Cytophagales</taxon>
        <taxon>Hymenobacteraceae</taxon>
        <taxon>Pontibacter</taxon>
    </lineage>
</organism>
<dbReference type="InterPro" id="IPR025161">
    <property type="entry name" value="IS402-like_dom"/>
</dbReference>
<dbReference type="OrthoDB" id="966067at2"/>
<evidence type="ECO:0000259" key="2">
    <source>
        <dbReference type="Pfam" id="PF13340"/>
    </source>
</evidence>
<dbReference type="PANTHER" id="PTHR30007:SF0">
    <property type="entry name" value="TRANSPOSASE"/>
    <property type="match status" value="1"/>
</dbReference>
<dbReference type="GO" id="GO:0003677">
    <property type="term" value="F:DNA binding"/>
    <property type="evidence" value="ECO:0007669"/>
    <property type="project" value="InterPro"/>
</dbReference>
<gene>
    <name evidence="3" type="ORF">CA264_21640</name>
</gene>
<evidence type="ECO:0000313" key="4">
    <source>
        <dbReference type="Proteomes" id="UP000266292"/>
    </source>
</evidence>
<dbReference type="STRING" id="709015.GCA_000472485_00138"/>
<dbReference type="Pfam" id="PF01609">
    <property type="entry name" value="DDE_Tnp_1"/>
    <property type="match status" value="1"/>
</dbReference>
<dbReference type="Proteomes" id="UP000266292">
    <property type="component" value="Plasmid unnamed"/>
</dbReference>
<dbReference type="EMBL" id="CP021236">
    <property type="protein sequence ID" value="ARS38150.1"/>
    <property type="molecule type" value="Genomic_DNA"/>
</dbReference>